<feature type="compositionally biased region" description="Basic and acidic residues" evidence="2">
    <location>
        <begin position="357"/>
        <end position="368"/>
    </location>
</feature>
<dbReference type="Proteomes" id="UP000283210">
    <property type="component" value="Chromosome 8"/>
</dbReference>
<feature type="compositionally biased region" description="Low complexity" evidence="2">
    <location>
        <begin position="279"/>
        <end position="288"/>
    </location>
</feature>
<reference evidence="4 5" key="2">
    <citation type="submission" date="2019-01" db="EMBL/GenBank/DDBJ databases">
        <title>A chromosome length genome reference of the Java medaka (oryzias javanicus).</title>
        <authorList>
            <person name="Herpin A."/>
            <person name="Takehana Y."/>
            <person name="Naruse K."/>
            <person name="Ansai S."/>
            <person name="Kawaguchi M."/>
        </authorList>
    </citation>
    <scope>NUCLEOTIDE SEQUENCE [LARGE SCALE GENOMIC DNA]</scope>
    <source>
        <strain evidence="4">RS831</strain>
        <tissue evidence="4">Whole body</tissue>
    </source>
</reference>
<organism evidence="4 5">
    <name type="scientific">Oryzias javanicus</name>
    <name type="common">Javanese ricefish</name>
    <name type="synonym">Aplocheilus javanicus</name>
    <dbReference type="NCBI Taxonomy" id="123683"/>
    <lineage>
        <taxon>Eukaryota</taxon>
        <taxon>Metazoa</taxon>
        <taxon>Chordata</taxon>
        <taxon>Craniata</taxon>
        <taxon>Vertebrata</taxon>
        <taxon>Euteleostomi</taxon>
        <taxon>Actinopterygii</taxon>
        <taxon>Neopterygii</taxon>
        <taxon>Teleostei</taxon>
        <taxon>Neoteleostei</taxon>
        <taxon>Acanthomorphata</taxon>
        <taxon>Ovalentaria</taxon>
        <taxon>Atherinomorphae</taxon>
        <taxon>Beloniformes</taxon>
        <taxon>Adrianichthyidae</taxon>
        <taxon>Oryziinae</taxon>
        <taxon>Oryzias</taxon>
    </lineage>
</organism>
<dbReference type="PANTHER" id="PTHR33689">
    <property type="entry name" value="FAS-BINDING FACTOR 1"/>
    <property type="match status" value="1"/>
</dbReference>
<dbReference type="GO" id="GO:0090162">
    <property type="term" value="P:establishment of epithelial cell polarity"/>
    <property type="evidence" value="ECO:0007669"/>
    <property type="project" value="InterPro"/>
</dbReference>
<feature type="compositionally biased region" description="Polar residues" evidence="2">
    <location>
        <begin position="207"/>
        <end position="219"/>
    </location>
</feature>
<feature type="coiled-coil region" evidence="1">
    <location>
        <begin position="529"/>
        <end position="799"/>
    </location>
</feature>
<evidence type="ECO:0000259" key="3">
    <source>
        <dbReference type="Pfam" id="PF21007"/>
    </source>
</evidence>
<dbReference type="AlphaFoldDB" id="A0A3S2M746"/>
<dbReference type="OrthoDB" id="8195456at2759"/>
<sequence>MAAKSKSKSSETDPDDILKNIERNSSVVKTKVAENDSLKKASAILDGDGNHGTDKSPGGGKKPAPSSSPVLKKTTFSDLDESLSDPLDDLLPDETKPKAKPKTAAKPDKSPPPASPKLEVQTNDDLTDLLGFDDEKRNSKKKESLLWTTKERSDPPQPPHTKINDILEGVTSLRLLERPPTGEKKEQLPPHEKQKNSTVKEEDLTFGSYQPTLGSTPEGRQSRRQSVRFSTEDVTASTPERRAKPAPIRHRNSLDWLGFTASDELNYLEDDPKESTRVSAESQKSSSSALPFLERKAPSTGSQNTHTTKGDIQAEVSRNQKKKEEEEEEDWLTPSKKTTLSVSNEAAKMENSSGFQERLELDFSRKDASQTPRGPEDTILSIRETSPAAHSTRLEEERPKQDPTLSRSLNSVQLPYTQFAPTTSPTSPLRTQLYSEEASVCPTQAYSPLVSVSASSHLQPESRLHPFSSRNEHMGRGQPSPALDLQQPATLRFPSQSLMLSTPVSVQQQTQPRGLGGADGETPQNLKDKEKQAADYQTLRARITELEGQLKILQLERDQTQIMLESIQQRHAQDVEFMENTHRARVKLLEEAAAQRETRSRLECEDLIERMAALTRAVEQERSELQAQYHRKVVQVQQDRDREVERLRDLQRQSILEMKKDHEDQIQRLKRLKEEEIDAVTSATSQTRSLTGVIEQMEQFSSRLEELSSRVESAHEQSAHGLERGARHREEQLRVLEDRLSQQQKATAEERTYLKEIISRMDAQINEQQRQLEKERWKVASEQAKAESLQRSLEEERRVLNMQTGMEREELERAKSVLLEEQKSVMQHCAEERRKLAAEWAHFHDQDKRRHERAEREVSSLLDKREGSIITLAQEQADLKLRTAELKQKETAAAQERETLERLREELEREKEKITSAGLRLKTRSLEVESFSKLAADKYEEGKEALREAKRVEAEHEARLKSIHSQMESLRTQEQRIQKERMQLNYLQDKARQRQTSSFKHPPVLPVSGLPTPELTADFIPNSSANHQTIAREACLALWKYTAEKETEFLQEEQIYLDNLRKKSYRINTT</sequence>
<keyword evidence="5" id="KW-1185">Reference proteome</keyword>
<name>A0A3S2M746_ORYJA</name>
<feature type="compositionally biased region" description="Acidic residues" evidence="2">
    <location>
        <begin position="78"/>
        <end position="92"/>
    </location>
</feature>
<feature type="region of interest" description="Disordered" evidence="2">
    <location>
        <begin position="1"/>
        <end position="429"/>
    </location>
</feature>
<feature type="region of interest" description="Disordered" evidence="2">
    <location>
        <begin position="500"/>
        <end position="526"/>
    </location>
</feature>
<dbReference type="InterPro" id="IPR033561">
    <property type="entry name" value="FBF1"/>
</dbReference>
<evidence type="ECO:0000313" key="4">
    <source>
        <dbReference type="EMBL" id="RVE69305.1"/>
    </source>
</evidence>
<feature type="compositionally biased region" description="Polar residues" evidence="2">
    <location>
        <begin position="227"/>
        <end position="238"/>
    </location>
</feature>
<dbReference type="PANTHER" id="PTHR33689:SF1">
    <property type="entry name" value="FAS-BINDING FACTOR 1"/>
    <property type="match status" value="1"/>
</dbReference>
<proteinExistence type="predicted"/>
<gene>
    <name evidence="4" type="ORF">OJAV_G00076490</name>
</gene>
<dbReference type="InterPro" id="IPR049390">
    <property type="entry name" value="FBF1_C"/>
</dbReference>
<feature type="compositionally biased region" description="Polar residues" evidence="2">
    <location>
        <begin position="500"/>
        <end position="512"/>
    </location>
</feature>
<accession>A0A3S2M746</accession>
<feature type="compositionally biased region" description="Basic and acidic residues" evidence="2">
    <location>
        <begin position="392"/>
        <end position="401"/>
    </location>
</feature>
<feature type="region of interest" description="Disordered" evidence="2">
    <location>
        <begin position="452"/>
        <end position="484"/>
    </location>
</feature>
<feature type="domain" description="Fas-binding factor 1 C-terminal" evidence="3">
    <location>
        <begin position="553"/>
        <end position="1062"/>
    </location>
</feature>
<evidence type="ECO:0000313" key="5">
    <source>
        <dbReference type="Proteomes" id="UP000283210"/>
    </source>
</evidence>
<feature type="compositionally biased region" description="Basic and acidic residues" evidence="2">
    <location>
        <begin position="175"/>
        <end position="203"/>
    </location>
</feature>
<dbReference type="GO" id="GO:0060271">
    <property type="term" value="P:cilium assembly"/>
    <property type="evidence" value="ECO:0007669"/>
    <property type="project" value="InterPro"/>
</dbReference>
<feature type="compositionally biased region" description="Basic and acidic residues" evidence="2">
    <location>
        <begin position="8"/>
        <end position="22"/>
    </location>
</feature>
<dbReference type="EMBL" id="CM012444">
    <property type="protein sequence ID" value="RVE69305.1"/>
    <property type="molecule type" value="Genomic_DNA"/>
</dbReference>
<protein>
    <recommendedName>
        <fullName evidence="3">Fas-binding factor 1 C-terminal domain-containing protein</fullName>
    </recommendedName>
</protein>
<feature type="compositionally biased region" description="Polar residues" evidence="2">
    <location>
        <begin position="403"/>
        <end position="429"/>
    </location>
</feature>
<evidence type="ECO:0000256" key="2">
    <source>
        <dbReference type="SAM" id="MobiDB-lite"/>
    </source>
</evidence>
<evidence type="ECO:0000256" key="1">
    <source>
        <dbReference type="SAM" id="Coils"/>
    </source>
</evidence>
<feature type="compositionally biased region" description="Basic and acidic residues" evidence="2">
    <location>
        <begin position="133"/>
        <end position="154"/>
    </location>
</feature>
<feature type="compositionally biased region" description="Polar residues" evidence="2">
    <location>
        <begin position="335"/>
        <end position="355"/>
    </location>
</feature>
<dbReference type="GO" id="GO:0036064">
    <property type="term" value="C:ciliary basal body"/>
    <property type="evidence" value="ECO:0007669"/>
    <property type="project" value="TreeGrafter"/>
</dbReference>
<dbReference type="GO" id="GO:0097539">
    <property type="term" value="C:ciliary transition fiber"/>
    <property type="evidence" value="ECO:0007669"/>
    <property type="project" value="InterPro"/>
</dbReference>
<feature type="coiled-coil region" evidence="1">
    <location>
        <begin position="844"/>
        <end position="990"/>
    </location>
</feature>
<dbReference type="GO" id="GO:0005814">
    <property type="term" value="C:centriole"/>
    <property type="evidence" value="ECO:0007669"/>
    <property type="project" value="TreeGrafter"/>
</dbReference>
<dbReference type="Pfam" id="PF21007">
    <property type="entry name" value="FBF1"/>
    <property type="match status" value="1"/>
</dbReference>
<feature type="compositionally biased region" description="Basic and acidic residues" evidence="2">
    <location>
        <begin position="460"/>
        <end position="475"/>
    </location>
</feature>
<keyword evidence="1" id="KW-0175">Coiled coil</keyword>
<reference evidence="4 5" key="1">
    <citation type="submission" date="2018-11" db="EMBL/GenBank/DDBJ databases">
        <authorList>
            <person name="Lopez-Roques C."/>
            <person name="Donnadieu C."/>
            <person name="Bouchez O."/>
            <person name="Klopp C."/>
            <person name="Cabau C."/>
            <person name="Zahm M."/>
        </authorList>
    </citation>
    <scope>NUCLEOTIDE SEQUENCE [LARGE SCALE GENOMIC DNA]</scope>
    <source>
        <strain evidence="4">RS831</strain>
        <tissue evidence="4">Whole body</tissue>
    </source>
</reference>